<name>A0AAD4PGT3_9MUSC</name>
<keyword evidence="5 7" id="KW-1133">Transmembrane helix</keyword>
<comment type="similarity">
    <text evidence="2">Belongs to the X(+)/potassium ATPases subunit beta family.</text>
</comment>
<evidence type="ECO:0000256" key="4">
    <source>
        <dbReference type="ARBA" id="ARBA00022968"/>
    </source>
</evidence>
<dbReference type="Pfam" id="PF00287">
    <property type="entry name" value="Na_K-ATPase"/>
    <property type="match status" value="1"/>
</dbReference>
<dbReference type="GO" id="GO:0001671">
    <property type="term" value="F:ATPase activator activity"/>
    <property type="evidence" value="ECO:0007669"/>
    <property type="project" value="TreeGrafter"/>
</dbReference>
<dbReference type="PANTHER" id="PTHR11523:SF28">
    <property type="entry name" value="NA_K-ATPASE BETA SUBUNIT ISOFORM 4-RELATED"/>
    <property type="match status" value="1"/>
</dbReference>
<evidence type="ECO:0000256" key="6">
    <source>
        <dbReference type="ARBA" id="ARBA00023136"/>
    </source>
</evidence>
<protein>
    <recommendedName>
        <fullName evidence="10">Sodium/potassium-transporting ATPase subunit beta-1</fullName>
    </recommendedName>
</protein>
<dbReference type="Gene3D" id="2.60.40.1660">
    <property type="entry name" value="Na, k-atpase alpha subunit"/>
    <property type="match status" value="1"/>
</dbReference>
<evidence type="ECO:0000256" key="2">
    <source>
        <dbReference type="ARBA" id="ARBA00005876"/>
    </source>
</evidence>
<evidence type="ECO:0000256" key="1">
    <source>
        <dbReference type="ARBA" id="ARBA00004606"/>
    </source>
</evidence>
<dbReference type="GO" id="GO:0030007">
    <property type="term" value="P:intracellular potassium ion homeostasis"/>
    <property type="evidence" value="ECO:0007669"/>
    <property type="project" value="TreeGrafter"/>
</dbReference>
<evidence type="ECO:0000256" key="5">
    <source>
        <dbReference type="ARBA" id="ARBA00022989"/>
    </source>
</evidence>
<dbReference type="PANTHER" id="PTHR11523">
    <property type="entry name" value="SODIUM/POTASSIUM-DEPENDENT ATPASE BETA SUBUNIT"/>
    <property type="match status" value="1"/>
</dbReference>
<dbReference type="InterPro" id="IPR038702">
    <property type="entry name" value="Na/K_ATPase_sub_beta_sf"/>
</dbReference>
<dbReference type="GO" id="GO:0036376">
    <property type="term" value="P:sodium ion export across plasma membrane"/>
    <property type="evidence" value="ECO:0007669"/>
    <property type="project" value="TreeGrafter"/>
</dbReference>
<evidence type="ECO:0000256" key="7">
    <source>
        <dbReference type="SAM" id="Phobius"/>
    </source>
</evidence>
<sequence>MPHEDIIPAGAHRVRKRFRNEEDIRYKQKVPWKKRILDLENKQILERTPLGWLRIIGFYLLLYFLIALIVAFWIVIYIYVILKPGRPVWLKSAPGISIVPRGMHKIDFHPHIQTEIDPIADNIDKFFDNIDESSRSLKVFQECNRDSTWGYYKKEPCVFIKLNNVYGFEAVTYDASSELPDDSPTELGDLMIQYSGSGKIWLTCDAKDEETSPSINYLPYPYYDTNSDMKGLNRVIGLHITDLPTNQDVTIICKVWAKNIDIDMKNRGNGHTTFTLNMRVLE</sequence>
<dbReference type="Proteomes" id="UP001200034">
    <property type="component" value="Unassembled WGS sequence"/>
</dbReference>
<reference evidence="8" key="1">
    <citation type="journal article" date="2021" name="Mol. Ecol. Resour.">
        <title>Phylogenomic analyses of the genus Drosophila reveals genomic signals of climate adaptation.</title>
        <authorList>
            <person name="Li F."/>
            <person name="Rane R.V."/>
            <person name="Luria V."/>
            <person name="Xiong Z."/>
            <person name="Chen J."/>
            <person name="Li Z."/>
            <person name="Catullo R.A."/>
            <person name="Griffin P.C."/>
            <person name="Schiffer M."/>
            <person name="Pearce S."/>
            <person name="Lee S.F."/>
            <person name="McElroy K."/>
            <person name="Stocker A."/>
            <person name="Shirriffs J."/>
            <person name="Cockerell F."/>
            <person name="Coppin C."/>
            <person name="Sgro C.M."/>
            <person name="Karger A."/>
            <person name="Cain J.W."/>
            <person name="Weber J.A."/>
            <person name="Santpere G."/>
            <person name="Kirschner M.W."/>
            <person name="Hoffmann A.A."/>
            <person name="Oakeshott J.G."/>
            <person name="Zhang G."/>
        </authorList>
    </citation>
    <scope>NUCLEOTIDE SEQUENCE</scope>
    <source>
        <strain evidence="8">BGI-SZ-2011g</strain>
    </source>
</reference>
<dbReference type="GO" id="GO:1990573">
    <property type="term" value="P:potassium ion import across plasma membrane"/>
    <property type="evidence" value="ECO:0007669"/>
    <property type="project" value="TreeGrafter"/>
</dbReference>
<keyword evidence="4" id="KW-0735">Signal-anchor</keyword>
<feature type="transmembrane region" description="Helical" evidence="7">
    <location>
        <begin position="56"/>
        <end position="82"/>
    </location>
</feature>
<evidence type="ECO:0000256" key="3">
    <source>
        <dbReference type="ARBA" id="ARBA00022692"/>
    </source>
</evidence>
<comment type="subcellular location">
    <subcellularLocation>
        <location evidence="1">Membrane</location>
        <topology evidence="1">Single-pass type II membrane protein</topology>
    </subcellularLocation>
</comment>
<gene>
    <name evidence="8" type="ORF">KR093_003797</name>
</gene>
<organism evidence="8 9">
    <name type="scientific">Drosophila rubida</name>
    <dbReference type="NCBI Taxonomy" id="30044"/>
    <lineage>
        <taxon>Eukaryota</taxon>
        <taxon>Metazoa</taxon>
        <taxon>Ecdysozoa</taxon>
        <taxon>Arthropoda</taxon>
        <taxon>Hexapoda</taxon>
        <taxon>Insecta</taxon>
        <taxon>Pterygota</taxon>
        <taxon>Neoptera</taxon>
        <taxon>Endopterygota</taxon>
        <taxon>Diptera</taxon>
        <taxon>Brachycera</taxon>
        <taxon>Muscomorpha</taxon>
        <taxon>Ephydroidea</taxon>
        <taxon>Drosophilidae</taxon>
        <taxon>Drosophila</taxon>
    </lineage>
</organism>
<keyword evidence="3 7" id="KW-0812">Transmembrane</keyword>
<dbReference type="InterPro" id="IPR000402">
    <property type="entry name" value="Na/K_ATPase_sub_beta"/>
</dbReference>
<dbReference type="GO" id="GO:0005890">
    <property type="term" value="C:sodium:potassium-exchanging ATPase complex"/>
    <property type="evidence" value="ECO:0007669"/>
    <property type="project" value="InterPro"/>
</dbReference>
<keyword evidence="9" id="KW-1185">Reference proteome</keyword>
<accession>A0AAD4PGT3</accession>
<proteinExistence type="inferred from homology"/>
<dbReference type="AlphaFoldDB" id="A0AAD4PGT3"/>
<evidence type="ECO:0008006" key="10">
    <source>
        <dbReference type="Google" id="ProtNLM"/>
    </source>
</evidence>
<evidence type="ECO:0000313" key="9">
    <source>
        <dbReference type="Proteomes" id="UP001200034"/>
    </source>
</evidence>
<dbReference type="GO" id="GO:0006883">
    <property type="term" value="P:intracellular sodium ion homeostasis"/>
    <property type="evidence" value="ECO:0007669"/>
    <property type="project" value="TreeGrafter"/>
</dbReference>
<keyword evidence="6 7" id="KW-0472">Membrane</keyword>
<dbReference type="EMBL" id="JAJJHW010003409">
    <property type="protein sequence ID" value="KAH8359004.1"/>
    <property type="molecule type" value="Genomic_DNA"/>
</dbReference>
<evidence type="ECO:0000313" key="8">
    <source>
        <dbReference type="EMBL" id="KAH8359004.1"/>
    </source>
</evidence>
<comment type="caution">
    <text evidence="8">The sequence shown here is derived from an EMBL/GenBank/DDBJ whole genome shotgun (WGS) entry which is preliminary data.</text>
</comment>